<dbReference type="InterPro" id="IPR050483">
    <property type="entry name" value="CoA-transferase_III_domain"/>
</dbReference>
<dbReference type="InterPro" id="IPR003673">
    <property type="entry name" value="CoA-Trfase_fam_III"/>
</dbReference>
<proteinExistence type="predicted"/>
<dbReference type="Gene3D" id="3.40.50.10540">
    <property type="entry name" value="Crotonobetainyl-coa:carnitine coa-transferase, domain 1"/>
    <property type="match status" value="1"/>
</dbReference>
<dbReference type="EMBL" id="JBHSQK010000007">
    <property type="protein sequence ID" value="MFC5947479.1"/>
    <property type="molecule type" value="Genomic_DNA"/>
</dbReference>
<comment type="caution">
    <text evidence="3">The sequence shown here is derived from an EMBL/GenBank/DDBJ whole genome shotgun (WGS) entry which is preliminary data.</text>
</comment>
<dbReference type="Proteomes" id="UP001596119">
    <property type="component" value="Unassembled WGS sequence"/>
</dbReference>
<sequence length="406" mass="42966">MLQESLRGIRVLDFTHVVAGPVCAMTLGDLGAEVIKVEPPGGERGRRIGPPWQHGESVIHLSVNRNKRSIAIDLKSERGRAVVRRIAGEVDVVVESFRPGVMDSLGLGAADLRATHPDLVYCSISAYGQTGEARDRPGVDGVMQAVTGLMSSLGEPGSGPSKVPVPVADMVTGHLATVAVLAALHQVRDGAGGQHLDVSLYHATVLLQQIGFASFLASGREADKLGSGAPYAAPNEAFPTADGHVMLAAYDPDRWSALCAVLGVPVLRTDPRFATNDARVAHRPALRVELSRRLVRHPTRFWLPLLAERDILCAPVASYSDVVASPEYRASGLETEVEHPIAGRVRMPGFALGPSHPAPRPSPPPTLGQNSLEVLAGFGFTAEEQASLVDSGVVRTAPEPVRAEAV</sequence>
<keyword evidence="4" id="KW-1185">Reference proteome</keyword>
<keyword evidence="1 3" id="KW-0808">Transferase</keyword>
<dbReference type="RefSeq" id="WP_379564372.1">
    <property type="nucleotide sequence ID" value="NZ_JBHSQK010000007.1"/>
</dbReference>
<evidence type="ECO:0000256" key="1">
    <source>
        <dbReference type="ARBA" id="ARBA00022679"/>
    </source>
</evidence>
<dbReference type="PANTHER" id="PTHR48207:SF3">
    <property type="entry name" value="SUCCINATE--HYDROXYMETHYLGLUTARATE COA-TRANSFERASE"/>
    <property type="match status" value="1"/>
</dbReference>
<feature type="region of interest" description="Disordered" evidence="2">
    <location>
        <begin position="348"/>
        <end position="370"/>
    </location>
</feature>
<accession>A0ABW1I5B6</accession>
<dbReference type="InterPro" id="IPR023606">
    <property type="entry name" value="CoA-Trfase_III_dom_1_sf"/>
</dbReference>
<evidence type="ECO:0000256" key="2">
    <source>
        <dbReference type="SAM" id="MobiDB-lite"/>
    </source>
</evidence>
<dbReference type="Gene3D" id="3.30.1540.10">
    <property type="entry name" value="formyl-coa transferase, domain 3"/>
    <property type="match status" value="1"/>
</dbReference>
<dbReference type="Pfam" id="PF02515">
    <property type="entry name" value="CoA_transf_3"/>
    <property type="match status" value="1"/>
</dbReference>
<gene>
    <name evidence="3" type="ORF">ACFQH9_04220</name>
</gene>
<dbReference type="PANTHER" id="PTHR48207">
    <property type="entry name" value="SUCCINATE--HYDROXYMETHYLGLUTARATE COA-TRANSFERASE"/>
    <property type="match status" value="1"/>
</dbReference>
<reference evidence="4" key="1">
    <citation type="journal article" date="2019" name="Int. J. Syst. Evol. Microbiol.">
        <title>The Global Catalogue of Microorganisms (GCM) 10K type strain sequencing project: providing services to taxonomists for standard genome sequencing and annotation.</title>
        <authorList>
            <consortium name="The Broad Institute Genomics Platform"/>
            <consortium name="The Broad Institute Genome Sequencing Center for Infectious Disease"/>
            <person name="Wu L."/>
            <person name="Ma J."/>
        </authorList>
    </citation>
    <scope>NUCLEOTIDE SEQUENCE [LARGE SCALE GENOMIC DNA]</scope>
    <source>
        <strain evidence="4">CGMCC 4.7397</strain>
    </source>
</reference>
<organism evidence="3 4">
    <name type="scientific">Pseudonocardia lutea</name>
    <dbReference type="NCBI Taxonomy" id="2172015"/>
    <lineage>
        <taxon>Bacteria</taxon>
        <taxon>Bacillati</taxon>
        <taxon>Actinomycetota</taxon>
        <taxon>Actinomycetes</taxon>
        <taxon>Pseudonocardiales</taxon>
        <taxon>Pseudonocardiaceae</taxon>
        <taxon>Pseudonocardia</taxon>
    </lineage>
</organism>
<evidence type="ECO:0000313" key="3">
    <source>
        <dbReference type="EMBL" id="MFC5947479.1"/>
    </source>
</evidence>
<dbReference type="GO" id="GO:0016740">
    <property type="term" value="F:transferase activity"/>
    <property type="evidence" value="ECO:0007669"/>
    <property type="project" value="UniProtKB-KW"/>
</dbReference>
<feature type="compositionally biased region" description="Pro residues" evidence="2">
    <location>
        <begin position="356"/>
        <end position="366"/>
    </location>
</feature>
<protein>
    <submittedName>
        <fullName evidence="3">CaiB/BaiF CoA transferase family protein</fullName>
    </submittedName>
</protein>
<dbReference type="InterPro" id="IPR044855">
    <property type="entry name" value="CoA-Trfase_III_dom3_sf"/>
</dbReference>
<dbReference type="SUPFAM" id="SSF89796">
    <property type="entry name" value="CoA-transferase family III (CaiB/BaiF)"/>
    <property type="match status" value="1"/>
</dbReference>
<evidence type="ECO:0000313" key="4">
    <source>
        <dbReference type="Proteomes" id="UP001596119"/>
    </source>
</evidence>
<name>A0ABW1I5B6_9PSEU</name>